<reference evidence="2" key="2">
    <citation type="submission" date="2022-01" db="EMBL/GenBank/DDBJ databases">
        <authorList>
            <person name="Yamashiro T."/>
            <person name="Shiraishi A."/>
            <person name="Satake H."/>
            <person name="Nakayama K."/>
        </authorList>
    </citation>
    <scope>NUCLEOTIDE SEQUENCE</scope>
</reference>
<dbReference type="InterPro" id="IPR041577">
    <property type="entry name" value="RT_RNaseH_2"/>
</dbReference>
<dbReference type="PROSITE" id="PS50994">
    <property type="entry name" value="INTEGRASE"/>
    <property type="match status" value="1"/>
</dbReference>
<dbReference type="InterPro" id="IPR000477">
    <property type="entry name" value="RT_dom"/>
</dbReference>
<name>A0ABQ5A1N9_9ASTR</name>
<keyword evidence="2" id="KW-0695">RNA-directed DNA polymerase</keyword>
<keyword evidence="2" id="KW-0548">Nucleotidyltransferase</keyword>
<dbReference type="Pfam" id="PF00078">
    <property type="entry name" value="RVT_1"/>
    <property type="match status" value="1"/>
</dbReference>
<evidence type="ECO:0000313" key="2">
    <source>
        <dbReference type="EMBL" id="GJS96514.1"/>
    </source>
</evidence>
<dbReference type="CDD" id="cd01647">
    <property type="entry name" value="RT_LTR"/>
    <property type="match status" value="1"/>
</dbReference>
<dbReference type="InterPro" id="IPR001584">
    <property type="entry name" value="Integrase_cat-core"/>
</dbReference>
<dbReference type="Pfam" id="PF00665">
    <property type="entry name" value="rve"/>
    <property type="match status" value="1"/>
</dbReference>
<dbReference type="SUPFAM" id="SSF56672">
    <property type="entry name" value="DNA/RNA polymerases"/>
    <property type="match status" value="1"/>
</dbReference>
<evidence type="ECO:0000259" key="1">
    <source>
        <dbReference type="PROSITE" id="PS50994"/>
    </source>
</evidence>
<feature type="domain" description="Integrase catalytic" evidence="1">
    <location>
        <begin position="599"/>
        <end position="764"/>
    </location>
</feature>
<proteinExistence type="predicted"/>
<dbReference type="PANTHER" id="PTHR48475:SF2">
    <property type="entry name" value="RIBONUCLEASE H"/>
    <property type="match status" value="1"/>
</dbReference>
<protein>
    <submittedName>
        <fullName evidence="2">Reverse transcriptase domain-containing protein</fullName>
    </submittedName>
</protein>
<accession>A0ABQ5A1N9</accession>
<dbReference type="Gene3D" id="3.30.70.270">
    <property type="match status" value="2"/>
</dbReference>
<dbReference type="Gene3D" id="3.10.10.10">
    <property type="entry name" value="HIV Type 1 Reverse Transcriptase, subunit A, domain 1"/>
    <property type="match status" value="1"/>
</dbReference>
<dbReference type="PANTHER" id="PTHR48475">
    <property type="entry name" value="RIBONUCLEASE H"/>
    <property type="match status" value="1"/>
</dbReference>
<gene>
    <name evidence="2" type="ORF">Tco_0803482</name>
</gene>
<sequence length="892" mass="100549">MREVYYHDWLSNPVMVKKHDGSWRMCVDFTDLNKACPQDCYPLPEIDWKIESLCGYPFKCFLDAYKGYHQIQMAESDEEKTAFHTSQGVYCYTKMPFGLKNAGATYQRLVDRAFDSQVGRNMEVYVDDLVIKSHTEAEMLRDVGETLRKINMKLNPKKCTFGAVEGMFLGYTITPEGIKPCPDKTEAVLQLPSPRTIKEVQSLNGKLASLNRFLSKSAEKSLPLFKTLKRCIKKSDFRWTPEAEQAFKQLKQHLSELPLLVAPKPKEELIVYLSASYGAVSAVLMTERGTVQTPVYFISRALAVTKMECHAWRTPHHIASKNVGKRADTGGLPHGSGAGLILTSPEGTEFTYALRFQFTASNNEAEYEALIAGLRIAAQMGVQNVQVNVDSKLVANQVLGTYVAKEENMIKYLEKVKGLVSGFANFSISQVPRSKNKKADALSKIASTSFAHLSKQVLVEVLQEKSIQEKEVTTVVEEDGPTWMTPIMEYLKDGTLPGDRKEASKLRIKARQYELMEGTLYRRSFLKPWLRCVGPLQASYVICEIHEGSCSMHAGPRSVVAKAMRLGYYWPTMHRDTRDMIRACNDCQVHRPVPRNPQQPLTPITAPWPFYKWGIDIAGPFPEGPGKVKFLIVAMDYFTKWIEAKVVATITGNQVKKFVWDNIVCRFGLPGEIISDNGKQFSDNPFKDWCDKLNITQRFASVKHPQSNGLVERANRSLGEGIKARLGEGNKNWLEELPHVLWAHRTMIKSSHGDTPFSLTYGTEAVIPAEIGMPTYRTATVDTVHNDEELRLNLDLLEEKRERAAICEAKSKMKMAKYYNARVRGVAFRPGDFVYRSNDASHTAAGGKLGPKWEGPYEVTEALGDGAYKLRTMDGTDLPRTWNIANLKKCYL</sequence>
<dbReference type="Proteomes" id="UP001151760">
    <property type="component" value="Unassembled WGS sequence"/>
</dbReference>
<reference evidence="2" key="1">
    <citation type="journal article" date="2022" name="Int. J. Mol. Sci.">
        <title>Draft Genome of Tanacetum Coccineum: Genomic Comparison of Closely Related Tanacetum-Family Plants.</title>
        <authorList>
            <person name="Yamashiro T."/>
            <person name="Shiraishi A."/>
            <person name="Nakayama K."/>
            <person name="Satake H."/>
        </authorList>
    </citation>
    <scope>NUCLEOTIDE SEQUENCE</scope>
</reference>
<dbReference type="InterPro" id="IPR043502">
    <property type="entry name" value="DNA/RNA_pol_sf"/>
</dbReference>
<organism evidence="2 3">
    <name type="scientific">Tanacetum coccineum</name>
    <dbReference type="NCBI Taxonomy" id="301880"/>
    <lineage>
        <taxon>Eukaryota</taxon>
        <taxon>Viridiplantae</taxon>
        <taxon>Streptophyta</taxon>
        <taxon>Embryophyta</taxon>
        <taxon>Tracheophyta</taxon>
        <taxon>Spermatophyta</taxon>
        <taxon>Magnoliopsida</taxon>
        <taxon>eudicotyledons</taxon>
        <taxon>Gunneridae</taxon>
        <taxon>Pentapetalae</taxon>
        <taxon>asterids</taxon>
        <taxon>campanulids</taxon>
        <taxon>Asterales</taxon>
        <taxon>Asteraceae</taxon>
        <taxon>Asteroideae</taxon>
        <taxon>Anthemideae</taxon>
        <taxon>Anthemidinae</taxon>
        <taxon>Tanacetum</taxon>
    </lineage>
</organism>
<keyword evidence="3" id="KW-1185">Reference proteome</keyword>
<dbReference type="Pfam" id="PF13456">
    <property type="entry name" value="RVT_3"/>
    <property type="match status" value="1"/>
</dbReference>
<keyword evidence="2" id="KW-0808">Transferase</keyword>
<dbReference type="InterPro" id="IPR002156">
    <property type="entry name" value="RNaseH_domain"/>
</dbReference>
<dbReference type="InterPro" id="IPR041588">
    <property type="entry name" value="Integrase_H2C2"/>
</dbReference>
<dbReference type="InterPro" id="IPR036397">
    <property type="entry name" value="RNaseH_sf"/>
</dbReference>
<dbReference type="Pfam" id="PF17921">
    <property type="entry name" value="Integrase_H2C2"/>
    <property type="match status" value="1"/>
</dbReference>
<dbReference type="Pfam" id="PF17919">
    <property type="entry name" value="RT_RNaseH_2"/>
    <property type="match status" value="1"/>
</dbReference>
<dbReference type="Gene3D" id="3.30.420.10">
    <property type="entry name" value="Ribonuclease H-like superfamily/Ribonuclease H"/>
    <property type="match status" value="2"/>
</dbReference>
<dbReference type="Gene3D" id="1.10.340.70">
    <property type="match status" value="1"/>
</dbReference>
<evidence type="ECO:0000313" key="3">
    <source>
        <dbReference type="Proteomes" id="UP001151760"/>
    </source>
</evidence>
<dbReference type="InterPro" id="IPR012337">
    <property type="entry name" value="RNaseH-like_sf"/>
</dbReference>
<dbReference type="EMBL" id="BQNB010011892">
    <property type="protein sequence ID" value="GJS96514.1"/>
    <property type="molecule type" value="Genomic_DNA"/>
</dbReference>
<dbReference type="CDD" id="cd09279">
    <property type="entry name" value="RNase_HI_like"/>
    <property type="match status" value="1"/>
</dbReference>
<dbReference type="SUPFAM" id="SSF53098">
    <property type="entry name" value="Ribonuclease H-like"/>
    <property type="match status" value="1"/>
</dbReference>
<dbReference type="GO" id="GO:0003964">
    <property type="term" value="F:RNA-directed DNA polymerase activity"/>
    <property type="evidence" value="ECO:0007669"/>
    <property type="project" value="UniProtKB-KW"/>
</dbReference>
<comment type="caution">
    <text evidence="2">The sequence shown here is derived from an EMBL/GenBank/DDBJ whole genome shotgun (WGS) entry which is preliminary data.</text>
</comment>
<dbReference type="InterPro" id="IPR043128">
    <property type="entry name" value="Rev_trsase/Diguanyl_cyclase"/>
</dbReference>